<comment type="caution">
    <text evidence="2">The sequence shown here is derived from an EMBL/GenBank/DDBJ whole genome shotgun (WGS) entry which is preliminary data.</text>
</comment>
<dbReference type="InterPro" id="IPR007712">
    <property type="entry name" value="RelE/ParE_toxin"/>
</dbReference>
<gene>
    <name evidence="2" type="ORF">O4J56_18335</name>
</gene>
<keyword evidence="1" id="KW-1277">Toxin-antitoxin system</keyword>
<evidence type="ECO:0000313" key="2">
    <source>
        <dbReference type="EMBL" id="MDA2812608.1"/>
    </source>
</evidence>
<evidence type="ECO:0000313" key="3">
    <source>
        <dbReference type="Proteomes" id="UP001527866"/>
    </source>
</evidence>
<dbReference type="EMBL" id="JAQFWQ010000054">
    <property type="protein sequence ID" value="MDA2812608.1"/>
    <property type="molecule type" value="Genomic_DNA"/>
</dbReference>
<keyword evidence="3" id="KW-1185">Reference proteome</keyword>
<dbReference type="Proteomes" id="UP001527866">
    <property type="component" value="Unassembled WGS sequence"/>
</dbReference>
<dbReference type="Pfam" id="PF05016">
    <property type="entry name" value="ParE_toxin"/>
    <property type="match status" value="1"/>
</dbReference>
<protein>
    <submittedName>
        <fullName evidence="2">Type II toxin-antitoxin system RelE/ParE family toxin</fullName>
    </submittedName>
</protein>
<dbReference type="SUPFAM" id="SSF143011">
    <property type="entry name" value="RelE-like"/>
    <property type="match status" value="1"/>
</dbReference>
<dbReference type="RefSeq" id="WP_270687208.1">
    <property type="nucleotide sequence ID" value="NZ_JAQFWQ010000054.1"/>
</dbReference>
<reference evidence="2 3" key="1">
    <citation type="submission" date="2023-01" db="EMBL/GenBank/DDBJ databases">
        <title>Draft genome sequence of Nocardiopsis sp. RSe5-2 isolated from halophytes.</title>
        <authorList>
            <person name="Duangmal K."/>
            <person name="Chantavorakit T."/>
        </authorList>
    </citation>
    <scope>NUCLEOTIDE SEQUENCE [LARGE SCALE GENOMIC DNA]</scope>
    <source>
        <strain evidence="2 3">RSe5-2</strain>
    </source>
</reference>
<evidence type="ECO:0000256" key="1">
    <source>
        <dbReference type="ARBA" id="ARBA00022649"/>
    </source>
</evidence>
<accession>A0ABT4U6N4</accession>
<name>A0ABT4U6N4_9ACTN</name>
<sequence>MESEVLFDGRASKEPVGADEARQVCHQQGRLWRIRVGEFRVVYMIDDGELVVVALRAAHRREVYRGL</sequence>
<proteinExistence type="predicted"/>
<dbReference type="InterPro" id="IPR035093">
    <property type="entry name" value="RelE/ParE_toxin_dom_sf"/>
</dbReference>
<organism evidence="2 3">
    <name type="scientific">Nocardiopsis endophytica</name>
    <dbReference type="NCBI Taxonomy" id="3018445"/>
    <lineage>
        <taxon>Bacteria</taxon>
        <taxon>Bacillati</taxon>
        <taxon>Actinomycetota</taxon>
        <taxon>Actinomycetes</taxon>
        <taxon>Streptosporangiales</taxon>
        <taxon>Nocardiopsidaceae</taxon>
        <taxon>Nocardiopsis</taxon>
    </lineage>
</organism>
<dbReference type="Gene3D" id="3.30.2310.20">
    <property type="entry name" value="RelE-like"/>
    <property type="match status" value="1"/>
</dbReference>